<reference evidence="3" key="1">
    <citation type="journal article" date="2019" name="Int. J. Syst. Evol. Microbiol.">
        <title>The Global Catalogue of Microorganisms (GCM) 10K type strain sequencing project: providing services to taxonomists for standard genome sequencing and annotation.</title>
        <authorList>
            <consortium name="The Broad Institute Genomics Platform"/>
            <consortium name="The Broad Institute Genome Sequencing Center for Infectious Disease"/>
            <person name="Wu L."/>
            <person name="Ma J."/>
        </authorList>
    </citation>
    <scope>NUCLEOTIDE SEQUENCE [LARGE SCALE GENOMIC DNA]</scope>
    <source>
        <strain evidence="3">JCM 17441</strain>
    </source>
</reference>
<keyword evidence="3" id="KW-1185">Reference proteome</keyword>
<organism evidence="2 3">
    <name type="scientific">Dactylosporangium darangshiense</name>
    <dbReference type="NCBI Taxonomy" id="579108"/>
    <lineage>
        <taxon>Bacteria</taxon>
        <taxon>Bacillati</taxon>
        <taxon>Actinomycetota</taxon>
        <taxon>Actinomycetes</taxon>
        <taxon>Micromonosporales</taxon>
        <taxon>Micromonosporaceae</taxon>
        <taxon>Dactylosporangium</taxon>
    </lineage>
</organism>
<proteinExistence type="predicted"/>
<evidence type="ECO:0000256" key="1">
    <source>
        <dbReference type="SAM" id="MobiDB-lite"/>
    </source>
</evidence>
<dbReference type="EMBL" id="BAABAT010000040">
    <property type="protein sequence ID" value="GAA4260324.1"/>
    <property type="molecule type" value="Genomic_DNA"/>
</dbReference>
<comment type="caution">
    <text evidence="2">The sequence shown here is derived from an EMBL/GenBank/DDBJ whole genome shotgun (WGS) entry which is preliminary data.</text>
</comment>
<accession>A0ABP8DND4</accession>
<protein>
    <recommendedName>
        <fullName evidence="4">Integrase</fullName>
    </recommendedName>
</protein>
<sequence>MRLPIRRLGHRAARERAWADDTVPLLGIRGRAESRLAQMAFGGAPPVLHRRTLTHIGRSGGRVSVSTHRTPTIEQDRFRAALLTTLWHGAVPEIDLPDEQAWSELQLEVDGRFVTFRGWLHAPDRWVAYGLVEGTICDLLCEDVPPAAVVLPLTTAGRGCLVVLFRLAYLGVTNALALLRLLPMSDRDKDTEILALRHQITVLERQLRGEKIRFTSADRAFLAALLHNLPRDVLRRIRLLVRPETVLRWHRDLISRRLAVNSRPKRVGRPPTVRSIRALVLRLARDNSSWGYRRIHGELLVLGIKVAASTVWEILKDASIDPAPRRASQTWRRSCAPKPRPSSPRTSSKPPPSPAPDSTSWPSSSTPPAGYASSAPLPTRPRRG</sequence>
<evidence type="ECO:0000313" key="2">
    <source>
        <dbReference type="EMBL" id="GAA4260324.1"/>
    </source>
</evidence>
<feature type="compositionally biased region" description="Low complexity" evidence="1">
    <location>
        <begin position="356"/>
        <end position="369"/>
    </location>
</feature>
<dbReference type="Proteomes" id="UP001500620">
    <property type="component" value="Unassembled WGS sequence"/>
</dbReference>
<name>A0ABP8DND4_9ACTN</name>
<feature type="region of interest" description="Disordered" evidence="1">
    <location>
        <begin position="323"/>
        <end position="384"/>
    </location>
</feature>
<gene>
    <name evidence="2" type="ORF">GCM10022255_088510</name>
</gene>
<dbReference type="RefSeq" id="WP_345137243.1">
    <property type="nucleotide sequence ID" value="NZ_BAABAT010000040.1"/>
</dbReference>
<evidence type="ECO:0008006" key="4">
    <source>
        <dbReference type="Google" id="ProtNLM"/>
    </source>
</evidence>
<evidence type="ECO:0000313" key="3">
    <source>
        <dbReference type="Proteomes" id="UP001500620"/>
    </source>
</evidence>